<accession>X1HRP2</accession>
<dbReference type="PANTHER" id="PTHR10884">
    <property type="entry name" value="NADH DEHYDROGENASE UBIQUINONE IRON-SULFUR PROTEIN 3"/>
    <property type="match status" value="1"/>
</dbReference>
<dbReference type="GO" id="GO:0016651">
    <property type="term" value="F:oxidoreductase activity, acting on NAD(P)H"/>
    <property type="evidence" value="ECO:0007669"/>
    <property type="project" value="InterPro"/>
</dbReference>
<comment type="caution">
    <text evidence="4">The sequence shown here is derived from an EMBL/GenBank/DDBJ whole genome shotgun (WGS) entry which is preliminary data.</text>
</comment>
<gene>
    <name evidence="4" type="ORF">S03H2_30918</name>
</gene>
<dbReference type="NCBIfam" id="TIGR01961">
    <property type="entry name" value="NuoC_fam"/>
    <property type="match status" value="1"/>
</dbReference>
<evidence type="ECO:0000259" key="3">
    <source>
        <dbReference type="Pfam" id="PF00329"/>
    </source>
</evidence>
<dbReference type="AlphaFoldDB" id="X1HRP2"/>
<dbReference type="GO" id="GO:0008137">
    <property type="term" value="F:NADH dehydrogenase (ubiquinone) activity"/>
    <property type="evidence" value="ECO:0007669"/>
    <property type="project" value="InterPro"/>
</dbReference>
<dbReference type="PANTHER" id="PTHR10884:SF14">
    <property type="entry name" value="NADH DEHYDROGENASE [UBIQUINONE] IRON-SULFUR PROTEIN 3, MITOCHONDRIAL"/>
    <property type="match status" value="1"/>
</dbReference>
<dbReference type="Pfam" id="PF00329">
    <property type="entry name" value="Complex1_30kDa"/>
    <property type="match status" value="1"/>
</dbReference>
<proteinExistence type="inferred from homology"/>
<name>X1HRP2_9ZZZZ</name>
<reference evidence="4" key="1">
    <citation type="journal article" date="2014" name="Front. Microbiol.">
        <title>High frequency of phylogenetically diverse reductive dehalogenase-homologous genes in deep subseafloor sedimentary metagenomes.</title>
        <authorList>
            <person name="Kawai M."/>
            <person name="Futagami T."/>
            <person name="Toyoda A."/>
            <person name="Takaki Y."/>
            <person name="Nishi S."/>
            <person name="Hori S."/>
            <person name="Arai W."/>
            <person name="Tsubouchi T."/>
            <person name="Morono Y."/>
            <person name="Uchiyama I."/>
            <person name="Ito T."/>
            <person name="Fujiyama A."/>
            <person name="Inagaki F."/>
            <person name="Takami H."/>
        </authorList>
    </citation>
    <scope>NUCLEOTIDE SEQUENCE</scope>
    <source>
        <strain evidence="4">Expedition CK06-06</strain>
    </source>
</reference>
<dbReference type="InterPro" id="IPR001268">
    <property type="entry name" value="NADH_UbQ_OxRdtase_30kDa_su"/>
</dbReference>
<dbReference type="PROSITE" id="PS00542">
    <property type="entry name" value="COMPLEX1_30K"/>
    <property type="match status" value="1"/>
</dbReference>
<organism evidence="4">
    <name type="scientific">marine sediment metagenome</name>
    <dbReference type="NCBI Taxonomy" id="412755"/>
    <lineage>
        <taxon>unclassified sequences</taxon>
        <taxon>metagenomes</taxon>
        <taxon>ecological metagenomes</taxon>
    </lineage>
</organism>
<sequence length="149" mass="17420">MLPKHQLAVVLKDKFPDSFLEITDFRDMLTIHIRGAKALDLLRTLKTDPRFAFNFLAGITAVDHLEIGGPARFAVVYHLLNQYEAQRIVVRAWVDEEHPSLPSVYSLWKTADWQEREVYDLFGIEFSGHPNLRRIMTPDDFQYHPLRKD</sequence>
<protein>
    <recommendedName>
        <fullName evidence="3">NADH:ubiquinone oxidoreductase 30kDa subunit domain-containing protein</fullName>
    </recommendedName>
</protein>
<dbReference type="SUPFAM" id="SSF143243">
    <property type="entry name" value="Nqo5-like"/>
    <property type="match status" value="1"/>
</dbReference>
<dbReference type="InterPro" id="IPR010218">
    <property type="entry name" value="NADH_DH_suC"/>
</dbReference>
<dbReference type="EMBL" id="BARU01018726">
    <property type="protein sequence ID" value="GAH59740.1"/>
    <property type="molecule type" value="Genomic_DNA"/>
</dbReference>
<dbReference type="InterPro" id="IPR037232">
    <property type="entry name" value="NADH_quin_OxRdtase_su_C/D-like"/>
</dbReference>
<evidence type="ECO:0000256" key="2">
    <source>
        <dbReference type="ARBA" id="ARBA00022448"/>
    </source>
</evidence>
<dbReference type="HAMAP" id="MF_01357">
    <property type="entry name" value="NDH1_NuoC"/>
    <property type="match status" value="1"/>
</dbReference>
<evidence type="ECO:0000313" key="4">
    <source>
        <dbReference type="EMBL" id="GAH59740.1"/>
    </source>
</evidence>
<evidence type="ECO:0000256" key="1">
    <source>
        <dbReference type="ARBA" id="ARBA00007569"/>
    </source>
</evidence>
<comment type="similarity">
    <text evidence="1">Belongs to the complex I 30 kDa subunit family.</text>
</comment>
<dbReference type="InterPro" id="IPR020396">
    <property type="entry name" value="NADH_UbQ_OxRdtase_CS"/>
</dbReference>
<keyword evidence="2" id="KW-0813">Transport</keyword>
<feature type="domain" description="NADH:ubiquinone oxidoreductase 30kDa subunit" evidence="3">
    <location>
        <begin position="32"/>
        <end position="149"/>
    </location>
</feature>
<feature type="non-terminal residue" evidence="4">
    <location>
        <position position="149"/>
    </location>
</feature>
<dbReference type="Gene3D" id="3.30.460.80">
    <property type="entry name" value="NADH:ubiquinone oxidoreductase, 30kDa subunit"/>
    <property type="match status" value="1"/>
</dbReference>